<evidence type="ECO:0000256" key="2">
    <source>
        <dbReference type="SAM" id="Phobius"/>
    </source>
</evidence>
<gene>
    <name evidence="3" type="ORF">M5K25_000722</name>
</gene>
<keyword evidence="2" id="KW-0812">Transmembrane</keyword>
<keyword evidence="4" id="KW-1185">Reference proteome</keyword>
<dbReference type="AlphaFoldDB" id="A0ABD0VUQ4"/>
<accession>A0ABD0VUQ4</accession>
<keyword evidence="2" id="KW-0472">Membrane</keyword>
<sequence length="392" mass="41859">MDTPLAAAVHKENVHIGGGKAKTAGKDNLKTAGKERKALADLRRTSKDVDLKKKSAKVKQHAAAADVLLDNFGNVHIGGGKAKTAGKDNMKTAGKERKALADLRRTSKDVDLKKKSAKVKQHAAAADVLLDNFGNVHIGGGKAKTAGKDNLKTAGKERKALADLRRTSKDVDLKKKSAKVKQHAAAADVLLDNFGKGNTPSGHILTDEEIKQCCEWAKDGIEGMGGCSWSAKDEANLVMNQSISDIMALAIGIPISELEKPISSDEDGYETDESDLNSSISVPAQCVLIDDACLPGEAMYECAGRLSSLYTLEELDDPLGVAGIVLDDYPLPELKLNDDYGEFSIDYDAGIDGTQSFGTIGAAIWLLSAFLLVIALRTTSEVKYHLLDLLFL</sequence>
<keyword evidence="2" id="KW-1133">Transmembrane helix</keyword>
<protein>
    <submittedName>
        <fullName evidence="3">Uncharacterized protein</fullName>
    </submittedName>
</protein>
<proteinExistence type="predicted"/>
<name>A0ABD0VUQ4_DENTH</name>
<feature type="transmembrane region" description="Helical" evidence="2">
    <location>
        <begin position="357"/>
        <end position="376"/>
    </location>
</feature>
<comment type="caution">
    <text evidence="3">The sequence shown here is derived from an EMBL/GenBank/DDBJ whole genome shotgun (WGS) entry which is preliminary data.</text>
</comment>
<dbReference type="EMBL" id="JANQDX010000001">
    <property type="protein sequence ID" value="KAL0928799.1"/>
    <property type="molecule type" value="Genomic_DNA"/>
</dbReference>
<evidence type="ECO:0000313" key="4">
    <source>
        <dbReference type="Proteomes" id="UP001552299"/>
    </source>
</evidence>
<feature type="compositionally biased region" description="Basic and acidic residues" evidence="1">
    <location>
        <begin position="24"/>
        <end position="38"/>
    </location>
</feature>
<evidence type="ECO:0000313" key="3">
    <source>
        <dbReference type="EMBL" id="KAL0928799.1"/>
    </source>
</evidence>
<organism evidence="3 4">
    <name type="scientific">Dendrobium thyrsiflorum</name>
    <name type="common">Pinecone-like raceme dendrobium</name>
    <name type="synonym">Orchid</name>
    <dbReference type="NCBI Taxonomy" id="117978"/>
    <lineage>
        <taxon>Eukaryota</taxon>
        <taxon>Viridiplantae</taxon>
        <taxon>Streptophyta</taxon>
        <taxon>Embryophyta</taxon>
        <taxon>Tracheophyta</taxon>
        <taxon>Spermatophyta</taxon>
        <taxon>Magnoliopsida</taxon>
        <taxon>Liliopsida</taxon>
        <taxon>Asparagales</taxon>
        <taxon>Orchidaceae</taxon>
        <taxon>Epidendroideae</taxon>
        <taxon>Malaxideae</taxon>
        <taxon>Dendrobiinae</taxon>
        <taxon>Dendrobium</taxon>
    </lineage>
</organism>
<evidence type="ECO:0000256" key="1">
    <source>
        <dbReference type="SAM" id="MobiDB-lite"/>
    </source>
</evidence>
<feature type="region of interest" description="Disordered" evidence="1">
    <location>
        <begin position="17"/>
        <end position="38"/>
    </location>
</feature>
<reference evidence="3 4" key="1">
    <citation type="journal article" date="2024" name="Plant Biotechnol. J.">
        <title>Dendrobium thyrsiflorum genome and its molecular insights into genes involved in important horticultural traits.</title>
        <authorList>
            <person name="Chen B."/>
            <person name="Wang J.Y."/>
            <person name="Zheng P.J."/>
            <person name="Li K.L."/>
            <person name="Liang Y.M."/>
            <person name="Chen X.F."/>
            <person name="Zhang C."/>
            <person name="Zhao X."/>
            <person name="He X."/>
            <person name="Zhang G.Q."/>
            <person name="Liu Z.J."/>
            <person name="Xu Q."/>
        </authorList>
    </citation>
    <scope>NUCLEOTIDE SEQUENCE [LARGE SCALE GENOMIC DNA]</scope>
    <source>
        <strain evidence="3">GZMU011</strain>
    </source>
</reference>
<dbReference type="Proteomes" id="UP001552299">
    <property type="component" value="Unassembled WGS sequence"/>
</dbReference>